<keyword evidence="1" id="KW-0175">Coiled coil</keyword>
<keyword evidence="2" id="KW-1185">Reference proteome</keyword>
<evidence type="ECO:0000256" key="1">
    <source>
        <dbReference type="SAM" id="Coils"/>
    </source>
</evidence>
<sequence length="131" mass="15224">MARHPVPLKIDDIIGNNLVEPQEIDLDLIEQQVKALSQKTTMTFNERSHENHQDKLDFRDALDGLVTELTEHRREIETNDARVKKQLDGLQQLDKDLEKLEKAVKRMDENVLTTMEKCLLDTQQLNTKSYA</sequence>
<dbReference type="Proteomes" id="UP000887575">
    <property type="component" value="Unassembled WGS sequence"/>
</dbReference>
<accession>A0AAF3EER7</accession>
<evidence type="ECO:0000313" key="2">
    <source>
        <dbReference type="Proteomes" id="UP000887575"/>
    </source>
</evidence>
<dbReference type="AlphaFoldDB" id="A0AAF3EER7"/>
<proteinExistence type="predicted"/>
<feature type="coiled-coil region" evidence="1">
    <location>
        <begin position="83"/>
        <end position="117"/>
    </location>
</feature>
<dbReference type="WBParaSite" id="MBELARI_LOCUS12472">
    <property type="protein sequence ID" value="MBELARI_LOCUS12472"/>
    <property type="gene ID" value="MBELARI_LOCUS12472"/>
</dbReference>
<organism evidence="2 3">
    <name type="scientific">Mesorhabditis belari</name>
    <dbReference type="NCBI Taxonomy" id="2138241"/>
    <lineage>
        <taxon>Eukaryota</taxon>
        <taxon>Metazoa</taxon>
        <taxon>Ecdysozoa</taxon>
        <taxon>Nematoda</taxon>
        <taxon>Chromadorea</taxon>
        <taxon>Rhabditida</taxon>
        <taxon>Rhabditina</taxon>
        <taxon>Rhabditomorpha</taxon>
        <taxon>Rhabditoidea</taxon>
        <taxon>Rhabditidae</taxon>
        <taxon>Mesorhabditinae</taxon>
        <taxon>Mesorhabditis</taxon>
    </lineage>
</organism>
<reference evidence="3" key="1">
    <citation type="submission" date="2024-02" db="UniProtKB">
        <authorList>
            <consortium name="WormBaseParasite"/>
        </authorList>
    </citation>
    <scope>IDENTIFICATION</scope>
</reference>
<name>A0AAF3EER7_9BILA</name>
<protein>
    <submittedName>
        <fullName evidence="3">Uncharacterized protein</fullName>
    </submittedName>
</protein>
<evidence type="ECO:0000313" key="3">
    <source>
        <dbReference type="WBParaSite" id="MBELARI_LOCUS12472"/>
    </source>
</evidence>